<comment type="caution">
    <text evidence="1">The sequence shown here is derived from an EMBL/GenBank/DDBJ whole genome shotgun (WGS) entry which is preliminary data.</text>
</comment>
<proteinExistence type="predicted"/>
<dbReference type="GeneID" id="48947344"/>
<gene>
    <name evidence="1" type="ORF">Lery_1159</name>
</gene>
<dbReference type="Proteomes" id="UP000054773">
    <property type="component" value="Unassembled WGS sequence"/>
</dbReference>
<evidence type="ECO:0000313" key="2">
    <source>
        <dbReference type="Proteomes" id="UP000054773"/>
    </source>
</evidence>
<dbReference type="EMBL" id="LNYA01000023">
    <property type="protein sequence ID" value="KTC98105.1"/>
    <property type="molecule type" value="Genomic_DNA"/>
</dbReference>
<protein>
    <submittedName>
        <fullName evidence="1">Uncharacterized protein</fullName>
    </submittedName>
</protein>
<accession>A0A0W0TRD8</accession>
<keyword evidence="2" id="KW-1185">Reference proteome</keyword>
<sequence length="63" mass="7285">MSTYTATIYFDEFEIIKHSGNDLESLFVWMLTQAQGKFGNLSGKITNNRTKIIEKEFRIAAHE</sequence>
<dbReference type="PATRIC" id="fig|448.7.peg.1214"/>
<dbReference type="OrthoDB" id="5639786at2"/>
<evidence type="ECO:0000313" key="1">
    <source>
        <dbReference type="EMBL" id="KTC98105.1"/>
    </source>
</evidence>
<reference evidence="1 2" key="1">
    <citation type="submission" date="2015-11" db="EMBL/GenBank/DDBJ databases">
        <title>Genomic analysis of 38 Legionella species identifies large and diverse effector repertoires.</title>
        <authorList>
            <person name="Burstein D."/>
            <person name="Amaro F."/>
            <person name="Zusman T."/>
            <person name="Lifshitz Z."/>
            <person name="Cohen O."/>
            <person name="Gilbert J.A."/>
            <person name="Pupko T."/>
            <person name="Shuman H.A."/>
            <person name="Segal G."/>
        </authorList>
    </citation>
    <scope>NUCLEOTIDE SEQUENCE [LARGE SCALE GENOMIC DNA]</scope>
    <source>
        <strain evidence="1 2">SE-32A-C8</strain>
    </source>
</reference>
<dbReference type="RefSeq" id="WP_058526313.1">
    <property type="nucleotide sequence ID" value="NZ_CAAAHY010000002.1"/>
</dbReference>
<dbReference type="AlphaFoldDB" id="A0A0W0TRD8"/>
<organism evidence="1 2">
    <name type="scientific">Legionella erythra</name>
    <dbReference type="NCBI Taxonomy" id="448"/>
    <lineage>
        <taxon>Bacteria</taxon>
        <taxon>Pseudomonadati</taxon>
        <taxon>Pseudomonadota</taxon>
        <taxon>Gammaproteobacteria</taxon>
        <taxon>Legionellales</taxon>
        <taxon>Legionellaceae</taxon>
        <taxon>Legionella</taxon>
    </lineage>
</organism>
<name>A0A0W0TRD8_LEGER</name>